<dbReference type="GO" id="GO:0016787">
    <property type="term" value="F:hydrolase activity"/>
    <property type="evidence" value="ECO:0007669"/>
    <property type="project" value="UniProtKB-KW"/>
</dbReference>
<organism evidence="3 4">
    <name type="scientific">Rouxiella silvae</name>
    <dbReference type="NCBI Taxonomy" id="1646373"/>
    <lineage>
        <taxon>Bacteria</taxon>
        <taxon>Pseudomonadati</taxon>
        <taxon>Pseudomonadota</taxon>
        <taxon>Gammaproteobacteria</taxon>
        <taxon>Enterobacterales</taxon>
        <taxon>Yersiniaceae</taxon>
        <taxon>Rouxiella</taxon>
    </lineage>
</organism>
<accession>A0ABX3TXC9</accession>
<reference evidence="3 4" key="1">
    <citation type="journal article" date="2017" name="Int. J. Syst. Evol. Microbiol.">
        <title>Rouxiella badensis sp. nov. and Rouxiella silvae sp. nov. isolated from peat bog soil in Germany and emendation of the genus description.</title>
        <authorList>
            <person name="Le Fleche-Mateos A."/>
            <person name="Kugler J.H."/>
            <person name="Hansen S.H."/>
            <person name="Syldatk C."/>
            <person name="Hausmann R."/>
            <person name="Lomprez F."/>
            <person name="Vandenbogaert M."/>
            <person name="Manuguerra J.C."/>
            <person name="Grimont P.A."/>
        </authorList>
    </citation>
    <scope>NUCLEOTIDE SEQUENCE [LARGE SCALE GENOMIC DNA]</scope>
    <source>
        <strain evidence="3 4">213</strain>
    </source>
</reference>
<gene>
    <name evidence="3" type="ORF">BS639_17870</name>
</gene>
<proteinExistence type="predicted"/>
<dbReference type="Pfam" id="PF00144">
    <property type="entry name" value="Beta-lactamase"/>
    <property type="match status" value="1"/>
</dbReference>
<dbReference type="InterPro" id="IPR050789">
    <property type="entry name" value="Diverse_Enzym_Activities"/>
</dbReference>
<dbReference type="PANTHER" id="PTHR43283:SF3">
    <property type="entry name" value="BETA-LACTAMASE FAMILY PROTEIN (AFU_ORTHOLOGUE AFUA_5G07500)"/>
    <property type="match status" value="1"/>
</dbReference>
<dbReference type="Proteomes" id="UP000192722">
    <property type="component" value="Unassembled WGS sequence"/>
</dbReference>
<comment type="caution">
    <text evidence="3">The sequence shown here is derived from an EMBL/GenBank/DDBJ whole genome shotgun (WGS) entry which is preliminary data.</text>
</comment>
<feature type="chain" id="PRO_5045422453" evidence="1">
    <location>
        <begin position="30"/>
        <end position="419"/>
    </location>
</feature>
<dbReference type="PROSITE" id="PS51318">
    <property type="entry name" value="TAT"/>
    <property type="match status" value="1"/>
</dbReference>
<dbReference type="InterPro" id="IPR001466">
    <property type="entry name" value="Beta-lactam-related"/>
</dbReference>
<sequence>MSKHPIFSGNKISRRQLVMGAAVSSAALALGPARASASSPNGSWRAARAFEAVLRESVSSKHIVGVTAVVAQAGQVVFKKAFGFADREAGQLMQADSLYRLASMTKPIICVTVLALAERGLLKLNAPVTHWLPYFQPRLADGRSPTITLRHLLTHTSGLGYGFLEEQDGPYHRLGVSDGMDASGLSLVENVRRIAQAPLLFAPGTAWHYSVAIDVLGAVIEQATGRPLADVVRDVVTVPLGLDSVRFVATYGAPLVTAYGDSTPEPVKMSDPFALTFGKSAINYSPSRAFDPNAFPSGGTGMVGTASDYLRFVEAMRTGGGGVIKPETVAALTRNAVGGLTIGAAGPGYGWGLGVAILNDPKAANLPLSSGTWSWSGVYGTHFWVDPTAQLSVVVLTNTAVAGMTGAFSLATRNAAYSS</sequence>
<dbReference type="Gene3D" id="3.40.710.10">
    <property type="entry name" value="DD-peptidase/beta-lactamase superfamily"/>
    <property type="match status" value="1"/>
</dbReference>
<dbReference type="InterPro" id="IPR012338">
    <property type="entry name" value="Beta-lactam/transpept-like"/>
</dbReference>
<keyword evidence="3" id="KW-0378">Hydrolase</keyword>
<dbReference type="InterPro" id="IPR006311">
    <property type="entry name" value="TAT_signal"/>
</dbReference>
<dbReference type="PANTHER" id="PTHR43283">
    <property type="entry name" value="BETA-LACTAMASE-RELATED"/>
    <property type="match status" value="1"/>
</dbReference>
<keyword evidence="1" id="KW-0732">Signal</keyword>
<feature type="signal peptide" evidence="1">
    <location>
        <begin position="1"/>
        <end position="29"/>
    </location>
</feature>
<protein>
    <submittedName>
        <fullName evidence="3">Serine hydrolase</fullName>
    </submittedName>
</protein>
<feature type="domain" description="Beta-lactamase-related" evidence="2">
    <location>
        <begin position="50"/>
        <end position="401"/>
    </location>
</feature>
<name>A0ABX3TXC9_9GAMM</name>
<dbReference type="RefSeq" id="WP_084983852.1">
    <property type="nucleotide sequence ID" value="NZ_CBCSCF010000001.1"/>
</dbReference>
<evidence type="ECO:0000256" key="1">
    <source>
        <dbReference type="SAM" id="SignalP"/>
    </source>
</evidence>
<dbReference type="SUPFAM" id="SSF56601">
    <property type="entry name" value="beta-lactamase/transpeptidase-like"/>
    <property type="match status" value="1"/>
</dbReference>
<evidence type="ECO:0000259" key="2">
    <source>
        <dbReference type="Pfam" id="PF00144"/>
    </source>
</evidence>
<evidence type="ECO:0000313" key="3">
    <source>
        <dbReference type="EMBL" id="ORJ19860.1"/>
    </source>
</evidence>
<keyword evidence="4" id="KW-1185">Reference proteome</keyword>
<dbReference type="EMBL" id="MRWD01000047">
    <property type="protein sequence ID" value="ORJ19860.1"/>
    <property type="molecule type" value="Genomic_DNA"/>
</dbReference>
<evidence type="ECO:0000313" key="4">
    <source>
        <dbReference type="Proteomes" id="UP000192722"/>
    </source>
</evidence>